<evidence type="ECO:0000313" key="3">
    <source>
        <dbReference type="EMBL" id="EZP84706.1"/>
    </source>
</evidence>
<sequence length="919" mass="94182">MFGSATPNTLAVNAAPCLINARLINARGAVSAMALAASLALAAPALGQTVVNPGFESGDTTGWVLTGGTWTSTAQWPPADSTWAGAPNSYTITNAGDLDPFTGTPTVFAGNHAIRLNDMSPNYGVTALSQSVANYTGNKLYYAWNAILEPSHGATDSPSFIIKVVDKTTGKVINNIAYSAYTAQNTTIFRQAGRYVTSDWKVEDIDMVAGHDYDLLFVALDCPYGAHSGYVYVDGFGNAIPSANANVDFDPATDLTRGSDVLIPIGGDIPDIDLAKAFYTTQEVNDGDVNPNFVGGTLQFASGGDVATAFTVQSQGGTIDSNGFDVGLTGGLTGVGGMTKTGAGALTLSSAISTLNEGFVVDGGALLVNSALSAASVTVNDGARLGGSGTIVADVTVNSGGTLAPGNSPGTLVVAAGDVTLADDATFEVEIDGRTYNAAGGAGTYDRLALTTGATFQPNGILAPTLRGITGGNNTFTPVVGDTFVIVDGGAVGSGAFDSVVQPSSGLAANTRFDVIYRSTQVLAAVTPTSFATFGAGAGWKRNAVWAAAGLDGVRPAAGARSGAYYPLFSGLYGYDAGELGYAFSQISGEIHADTLQMALSSARDISQTALSAAQEPWGCSPAVQTPGQFTDPAPQGTDDGCGVESTRKGATAWGRYIGQSTEVGEDGIAYGYDRKAHGVIAGINAVNIDGTRIGIGGSYTDGDMYSDVGSSAAIKTWSAFGYGAHRFGALSLGLVVGYNEASLDTIRNVGLMTGNQRATDSYKIKTLTAALEAKVDLKLGDRSVIRPVAGIEIARSKAGSVAETGSTVIGLTMPSEKWTSARTKLGAELAIGVGNPVEAGLFGNWRHELKDATAVRTAELGAADWLVSSVDADKDSFEAGGQLGLKLTNGIKMRVEYAIVRQGDYHTDRATAGVSIKF</sequence>
<dbReference type="eggNOG" id="COG4625">
    <property type="taxonomic scope" value="Bacteria"/>
</dbReference>
<keyword evidence="1" id="KW-0732">Signal</keyword>
<name>A0A031K411_9SPHN</name>
<dbReference type="EMBL" id="JFYZ01000001">
    <property type="protein sequence ID" value="EZP84706.1"/>
    <property type="molecule type" value="Genomic_DNA"/>
</dbReference>
<dbReference type="InterPro" id="IPR036709">
    <property type="entry name" value="Autotransporte_beta_dom_sf"/>
</dbReference>
<gene>
    <name evidence="3" type="ORF">BV97_00464</name>
</gene>
<protein>
    <submittedName>
        <fullName evidence="3">Outer membrane autotransporter barrel</fullName>
    </submittedName>
</protein>
<dbReference type="PROSITE" id="PS51208">
    <property type="entry name" value="AUTOTRANSPORTER"/>
    <property type="match status" value="1"/>
</dbReference>
<feature type="chain" id="PRO_5001552318" evidence="1">
    <location>
        <begin position="43"/>
        <end position="919"/>
    </location>
</feature>
<accession>A0A031K411</accession>
<dbReference type="SUPFAM" id="SSF103515">
    <property type="entry name" value="Autotransporter"/>
    <property type="match status" value="1"/>
</dbReference>
<dbReference type="Gene3D" id="2.40.128.130">
    <property type="entry name" value="Autotransporter beta-domain"/>
    <property type="match status" value="1"/>
</dbReference>
<proteinExistence type="predicted"/>
<dbReference type="InterPro" id="IPR011050">
    <property type="entry name" value="Pectin_lyase_fold/virulence"/>
</dbReference>
<evidence type="ECO:0000313" key="4">
    <source>
        <dbReference type="Proteomes" id="UP000024329"/>
    </source>
</evidence>
<evidence type="ECO:0000259" key="2">
    <source>
        <dbReference type="PROSITE" id="PS51208"/>
    </source>
</evidence>
<reference evidence="3 4" key="1">
    <citation type="submission" date="2014-03" db="EMBL/GenBank/DDBJ databases">
        <title>Whole genome sequence of Novosphingobium resinovorum KF1.</title>
        <authorList>
            <person name="Gan H.M."/>
            <person name="Gan H.Y."/>
            <person name="Chew T.H."/>
            <person name="Savka M.A."/>
        </authorList>
    </citation>
    <scope>NUCLEOTIDE SEQUENCE [LARGE SCALE GENOMIC DNA]</scope>
    <source>
        <strain evidence="3 4">KF1</strain>
    </source>
</reference>
<dbReference type="Pfam" id="PF03797">
    <property type="entry name" value="Autotransporter"/>
    <property type="match status" value="1"/>
</dbReference>
<feature type="domain" description="Autotransporter" evidence="2">
    <location>
        <begin position="646"/>
        <end position="919"/>
    </location>
</feature>
<dbReference type="RefSeq" id="WP_036522696.1">
    <property type="nucleotide sequence ID" value="NZ_JFYZ01000001.1"/>
</dbReference>
<evidence type="ECO:0000256" key="1">
    <source>
        <dbReference type="SAM" id="SignalP"/>
    </source>
</evidence>
<dbReference type="STRING" id="158500.BES08_02380"/>
<feature type="signal peptide" evidence="1">
    <location>
        <begin position="1"/>
        <end position="42"/>
    </location>
</feature>
<dbReference type="SUPFAM" id="SSF51126">
    <property type="entry name" value="Pectin lyase-like"/>
    <property type="match status" value="1"/>
</dbReference>
<dbReference type="Proteomes" id="UP000024329">
    <property type="component" value="Unassembled WGS sequence"/>
</dbReference>
<organism evidence="3 4">
    <name type="scientific">Novosphingobium resinovorum</name>
    <dbReference type="NCBI Taxonomy" id="158500"/>
    <lineage>
        <taxon>Bacteria</taxon>
        <taxon>Pseudomonadati</taxon>
        <taxon>Pseudomonadota</taxon>
        <taxon>Alphaproteobacteria</taxon>
        <taxon>Sphingomonadales</taxon>
        <taxon>Sphingomonadaceae</taxon>
        <taxon>Novosphingobium</taxon>
    </lineage>
</organism>
<dbReference type="AlphaFoldDB" id="A0A031K411"/>
<comment type="caution">
    <text evidence="3">The sequence shown here is derived from an EMBL/GenBank/DDBJ whole genome shotgun (WGS) entry which is preliminary data.</text>
</comment>
<dbReference type="PATRIC" id="fig|158500.4.peg.479"/>
<dbReference type="InterPro" id="IPR005546">
    <property type="entry name" value="Autotransporte_beta"/>
</dbReference>
<dbReference type="SMART" id="SM00869">
    <property type="entry name" value="Autotransporter"/>
    <property type="match status" value="1"/>
</dbReference>